<comment type="caution">
    <text evidence="7">The sequence shown here is derived from an EMBL/GenBank/DDBJ whole genome shotgun (WGS) entry which is preliminary data.</text>
</comment>
<dbReference type="Pfam" id="PF00441">
    <property type="entry name" value="Acyl-CoA_dh_1"/>
    <property type="match status" value="1"/>
</dbReference>
<dbReference type="InterPro" id="IPR046373">
    <property type="entry name" value="Acyl-CoA_Oxase/DH_mid-dom_sf"/>
</dbReference>
<dbReference type="EMBL" id="MELK01000006">
    <property type="protein sequence ID" value="OFW60100.1"/>
    <property type="molecule type" value="Genomic_DNA"/>
</dbReference>
<dbReference type="Gene3D" id="2.40.110.10">
    <property type="entry name" value="Butyryl-CoA Dehydrogenase, subunit A, domain 2"/>
    <property type="match status" value="1"/>
</dbReference>
<dbReference type="InterPro" id="IPR009075">
    <property type="entry name" value="AcylCo_DH/oxidase_C"/>
</dbReference>
<proteinExistence type="inferred from homology"/>
<dbReference type="Gene3D" id="1.10.540.10">
    <property type="entry name" value="Acyl-CoA dehydrogenase/oxidase, N-terminal domain"/>
    <property type="match status" value="1"/>
</dbReference>
<accession>A0A1F2WTI6</accession>
<dbReference type="InterPro" id="IPR013786">
    <property type="entry name" value="AcylCoA_DH/ox_N"/>
</dbReference>
<feature type="domain" description="Acyl-CoA dehydrogenase/oxidase C-terminal" evidence="5">
    <location>
        <begin position="248"/>
        <end position="393"/>
    </location>
</feature>
<gene>
    <name evidence="7" type="ORF">A2Y75_02095</name>
</gene>
<name>A0A1F2WTI6_9ACTN</name>
<feature type="domain" description="Acyl-CoA dehydrogenase/oxidase N-terminal" evidence="6">
    <location>
        <begin position="20"/>
        <end position="117"/>
    </location>
</feature>
<comment type="similarity">
    <text evidence="2">Belongs to the acyl-CoA dehydrogenase family.</text>
</comment>
<comment type="cofactor">
    <cofactor evidence="1">
        <name>FAD</name>
        <dbReference type="ChEBI" id="CHEBI:57692"/>
    </cofactor>
</comment>
<dbReference type="GO" id="GO:0033539">
    <property type="term" value="P:fatty acid beta-oxidation using acyl-CoA dehydrogenase"/>
    <property type="evidence" value="ECO:0007669"/>
    <property type="project" value="TreeGrafter"/>
</dbReference>
<evidence type="ECO:0000259" key="5">
    <source>
        <dbReference type="Pfam" id="PF00441"/>
    </source>
</evidence>
<dbReference type="PANTHER" id="PTHR43884">
    <property type="entry name" value="ACYL-COA DEHYDROGENASE"/>
    <property type="match status" value="1"/>
</dbReference>
<dbReference type="InterPro" id="IPR037069">
    <property type="entry name" value="AcylCoA_DH/ox_N_sf"/>
</dbReference>
<reference evidence="7 8" key="1">
    <citation type="journal article" date="2016" name="Nat. Commun.">
        <title>Thousands of microbial genomes shed light on interconnected biogeochemical processes in an aquifer system.</title>
        <authorList>
            <person name="Anantharaman K."/>
            <person name="Brown C.T."/>
            <person name="Hug L.A."/>
            <person name="Sharon I."/>
            <person name="Castelle C.J."/>
            <person name="Probst A.J."/>
            <person name="Thomas B.C."/>
            <person name="Singh A."/>
            <person name="Wilkins M.J."/>
            <person name="Karaoz U."/>
            <person name="Brodie E.L."/>
            <person name="Williams K.H."/>
            <person name="Hubbard S.S."/>
            <person name="Banfield J.F."/>
        </authorList>
    </citation>
    <scope>NUCLEOTIDE SEQUENCE [LARGE SCALE GENOMIC DNA]</scope>
</reference>
<dbReference type="GO" id="GO:0046359">
    <property type="term" value="P:butyrate catabolic process"/>
    <property type="evidence" value="ECO:0007669"/>
    <property type="project" value="TreeGrafter"/>
</dbReference>
<dbReference type="InterPro" id="IPR036250">
    <property type="entry name" value="AcylCo_DH-like_C"/>
</dbReference>
<dbReference type="Pfam" id="PF02771">
    <property type="entry name" value="Acyl-CoA_dh_N"/>
    <property type="match status" value="1"/>
</dbReference>
<organism evidence="7 8">
    <name type="scientific">Candidatus Solincola sediminis</name>
    <dbReference type="NCBI Taxonomy" id="1797199"/>
    <lineage>
        <taxon>Bacteria</taxon>
        <taxon>Bacillati</taxon>
        <taxon>Actinomycetota</taxon>
        <taxon>Candidatus Geothermincolia</taxon>
        <taxon>Candidatus Geothermincolales</taxon>
        <taxon>Candidatus Geothermincolaceae</taxon>
        <taxon>Candidatus Solincola</taxon>
    </lineage>
</organism>
<dbReference type="GO" id="GO:0050660">
    <property type="term" value="F:flavin adenine dinucleotide binding"/>
    <property type="evidence" value="ECO:0007669"/>
    <property type="project" value="InterPro"/>
</dbReference>
<dbReference type="AlphaFoldDB" id="A0A1F2WTI6"/>
<keyword evidence="4" id="KW-0274">FAD</keyword>
<dbReference type="InterPro" id="IPR009100">
    <property type="entry name" value="AcylCoA_DH/oxidase_NM_dom_sf"/>
</dbReference>
<dbReference type="PANTHER" id="PTHR43884:SF12">
    <property type="entry name" value="ISOVALERYL-COA DEHYDROGENASE, MITOCHONDRIAL-RELATED"/>
    <property type="match status" value="1"/>
</dbReference>
<evidence type="ECO:0000256" key="1">
    <source>
        <dbReference type="ARBA" id="ARBA00001974"/>
    </source>
</evidence>
<dbReference type="GO" id="GO:0003995">
    <property type="term" value="F:acyl-CoA dehydrogenase activity"/>
    <property type="evidence" value="ECO:0007669"/>
    <property type="project" value="TreeGrafter"/>
</dbReference>
<evidence type="ECO:0008006" key="9">
    <source>
        <dbReference type="Google" id="ProtNLM"/>
    </source>
</evidence>
<protein>
    <recommendedName>
        <fullName evidence="9">Acyl-CoA dehydrogenase</fullName>
    </recommendedName>
</protein>
<evidence type="ECO:0000256" key="4">
    <source>
        <dbReference type="ARBA" id="ARBA00022827"/>
    </source>
</evidence>
<dbReference type="Proteomes" id="UP000177876">
    <property type="component" value="Unassembled WGS sequence"/>
</dbReference>
<dbReference type="Gene3D" id="1.20.140.10">
    <property type="entry name" value="Butyryl-CoA Dehydrogenase, subunit A, domain 3"/>
    <property type="match status" value="1"/>
</dbReference>
<evidence type="ECO:0000256" key="2">
    <source>
        <dbReference type="ARBA" id="ARBA00009347"/>
    </source>
</evidence>
<keyword evidence="3" id="KW-0285">Flavoprotein</keyword>
<dbReference type="SUPFAM" id="SSF56645">
    <property type="entry name" value="Acyl-CoA dehydrogenase NM domain-like"/>
    <property type="match status" value="1"/>
</dbReference>
<evidence type="ECO:0000313" key="7">
    <source>
        <dbReference type="EMBL" id="OFW60100.1"/>
    </source>
</evidence>
<dbReference type="STRING" id="1797197.A2Y75_02095"/>
<evidence type="ECO:0000259" key="6">
    <source>
        <dbReference type="Pfam" id="PF02771"/>
    </source>
</evidence>
<sequence length="407" mass="43836">MSEHSLFPFTHEWLSDMDLSLAENLKRWSDNELIAKRLEYKEDYEQLLMPAITKLFVEIGMQRLLWPEAHGGDGHNGPAAALTMVAALEQVARGDTSIALLLSGMWAFQSVIAMQGTINDTVCQGLAGFFGSDESPALVSLILPLYGSDAQASAKLSNGQWTIEASNTRPIASGTDASIFCLLCSLGESPDDIGLIAVPGSAKGIERGEAFLKTGLAADRNADVSFNTVKVSENGCIAQGREACHGLLSWLYLGISASTVGALFAAYEILKEWGDSRVIKGKGQVFKNNPLTASVMAEVAKETSLSRMLTYDLARILSEPSIYGAAGEEANFVTAIMVAHQVAQAAEKAINNAMELMASAGYATEWSLERYWRDAKTMQLCLGPQELSKMDMAGYFYQSTAAVSGKK</sequence>
<evidence type="ECO:0000256" key="3">
    <source>
        <dbReference type="ARBA" id="ARBA00022630"/>
    </source>
</evidence>
<dbReference type="PIRSF" id="PIRSF016578">
    <property type="entry name" value="HsaA"/>
    <property type="match status" value="1"/>
</dbReference>
<evidence type="ECO:0000313" key="8">
    <source>
        <dbReference type="Proteomes" id="UP000177876"/>
    </source>
</evidence>
<dbReference type="SUPFAM" id="SSF47203">
    <property type="entry name" value="Acyl-CoA dehydrogenase C-terminal domain-like"/>
    <property type="match status" value="1"/>
</dbReference>